<dbReference type="PROSITE" id="PS50304">
    <property type="entry name" value="TUDOR"/>
    <property type="match status" value="5"/>
</dbReference>
<feature type="domain" description="RING-type" evidence="5">
    <location>
        <begin position="26"/>
        <end position="72"/>
    </location>
</feature>
<dbReference type="SUPFAM" id="SSF63748">
    <property type="entry name" value="Tudor/PWWP/MBT"/>
    <property type="match status" value="5"/>
</dbReference>
<dbReference type="SUPFAM" id="SSF50199">
    <property type="entry name" value="Staphylococcal nuclease"/>
    <property type="match status" value="1"/>
</dbReference>
<feature type="domain" description="Tudor" evidence="7">
    <location>
        <begin position="702"/>
        <end position="759"/>
    </location>
</feature>
<dbReference type="GO" id="GO:0005737">
    <property type="term" value="C:cytoplasm"/>
    <property type="evidence" value="ECO:0007669"/>
    <property type="project" value="UniProtKB-ARBA"/>
</dbReference>
<dbReference type="CDD" id="cd19757">
    <property type="entry name" value="Bbox1"/>
    <property type="match status" value="1"/>
</dbReference>
<dbReference type="SMART" id="SM00333">
    <property type="entry name" value="TUDOR"/>
    <property type="match status" value="5"/>
</dbReference>
<evidence type="ECO:0000259" key="6">
    <source>
        <dbReference type="PROSITE" id="PS50119"/>
    </source>
</evidence>
<dbReference type="PANTHER" id="PTHR16442:SF1">
    <property type="entry name" value="RING FINGER PROTEIN 17"/>
    <property type="match status" value="1"/>
</dbReference>
<sequence length="1674" mass="192380">MMAQHKNVKHSFNPVFPPTKLKNIFCTRCKHQFFLQGFRPLRGVIPVLLKCGHVICDKCERGCNEKLCPLCNMVSTSAENQTSSLPLNIYALGLMIMSHNRPIDVDDCDISFSKPYSSKAKQQSFIGLCHECGIHATIKCLQCAALYCHICYAKIHRRALQNHTKVILGSNKENVFIIKNTCLDTCSEPLGYYCESCDVAGCSHCMLRMHSQHKSQPLKQKNEERMEEFSEVFYRVSESYYRIQQSRKKLTVLSSQPSEMQDIVENIESKVTQHFSYLHGVLQNLESEIINSIRKYEDIRKKNIDEISLELKQHEDRLQSALMAEAHIKNSLDKVDIKQIIEQFETLSKTPCHLVLNSAPDDSFEFEYDSNIVEILEKHCAIHVPEASSYTLKQTDSLPEDYNLEPYIPKLDISVSRQSEKSVASTRSTGISHSPTIGSSETVRVSHVVDPSHFYVQLAQNQKKIMGITKGLEVLVNTAATTPTEITINELYIVQHSENSDWYRARIIDKKTQANGEERYTATFIDYGTREENVSLKNIRNISPELASTPMMAFKCSLHDIVPNNGKWHPEAITTFKDLVFSNMMVSMRVIHNTGDTYYVDLCVVSAKDSNLTYVKDSLIYMKYATCVTPNKLMRMNPGLTKKYYKEQLDMDAFTKVNLLSIDSPNAIFVEKADANRAYLCNLIQELTNDCDQDEYCNFTSMPSKGMPCAARRSDKYWYRGLIQEVTENAATVFFVDLGHTLHMEYSEIKPLHTKYMSCTTQAIKVMLRNIKPKSENDEWGEESKEFLRTVLNKTKRIRVIPHEKFGDAYSVTMLINEKTNVAQLLLKYNLAISYNSSARNNRNKRNKKHDKSLINTMGKCLELQDNDQSFNAKSVKSSVRNSENNEDPFKINVDIHQVQSPDCIYVSETTCDRKDVESMMRSMQEFYAKYHSAKHNWNKDSVCTVYLEKSEMYYRARIVDIKSDDKVTVFLYDIGIEETVPMDKIQSLYPRYANTPTHIFKIKLTGILPCGGSNTWPTFSCQKLSEIINNNHNCKFYISKVDEEDMENGAIPVELWIKQLVIDGPLSPSRYEINSINRLLVENGVALPIKEYAKKRDKILAIELKRELSKKIELLSKSESDENWISLDGVIQALSSLDEFVKKSLSTSSDMNSHAETNDDEQDFTDLLDNLPSLPRLSSWLPAEPIEADVFIAIPTYIDDDGFVYLHSINQNSRSLKHIEEQLENLYERPPIESCDSLWNVGDLCIAQYHTDNKWYRGKIIEILNDDVVKVEFVDYGNVEECSIGTLKKKVILENIPIQCTKCTVYGLYPENEKWLTSDLDRIHNIIIEQKCEVTVIDRTEKHLVISIDILPNKYCKKKTDLIAYLTHNCKMNIKPIENTLMEQRIAAESEFMEDTITEFMGNITPSSDEEEIEPIICNNPAANSFADTIEKSDSSTTIENFPLVTSTPYTGSQEILSDKYKPLNIPKDVVYIEIEMCCNLTATEFFAHLRENVHSTVLNSYYTQYKFLMTELQEKASKQPMITTFSPNTPCCAKFSVDDRWYRCIISESKLDLDSGYIVINLLYIDYGNNEYRQINPQECELYALKKEWLNVPPMSMKCKLWNIEIAPTIEQNNPVLIAELEKCYNRPIIAVIKELNERFKSVELYEDKKCEKLLLKKLIEKGLLVRINEDE</sequence>
<gene>
    <name evidence="9" type="primary">LOC108623417</name>
</gene>
<proteinExistence type="predicted"/>
<reference evidence="9" key="1">
    <citation type="submission" date="2025-08" db="UniProtKB">
        <authorList>
            <consortium name="RefSeq"/>
        </authorList>
    </citation>
    <scope>IDENTIFICATION</scope>
    <source>
        <tissue evidence="9">Whole body</tissue>
    </source>
</reference>
<dbReference type="Gene3D" id="3.30.160.60">
    <property type="entry name" value="Classic Zinc Finger"/>
    <property type="match status" value="1"/>
</dbReference>
<feature type="domain" description="Tudor" evidence="7">
    <location>
        <begin position="485"/>
        <end position="549"/>
    </location>
</feature>
<keyword evidence="1 3" id="KW-0479">Metal-binding</keyword>
<accession>A0AAJ7IVC1</accession>
<keyword evidence="4" id="KW-0175">Coiled coil</keyword>
<evidence type="ECO:0000259" key="5">
    <source>
        <dbReference type="PROSITE" id="PS50089"/>
    </source>
</evidence>
<dbReference type="InterPro" id="IPR035437">
    <property type="entry name" value="SNase_OB-fold_sf"/>
</dbReference>
<dbReference type="CDD" id="cd20379">
    <property type="entry name" value="Tudor_dTUD-like"/>
    <property type="match status" value="2"/>
</dbReference>
<dbReference type="PANTHER" id="PTHR16442">
    <property type="entry name" value="RING FINGER PROTEIN 17"/>
    <property type="match status" value="1"/>
</dbReference>
<dbReference type="RefSeq" id="XP_017877382.1">
    <property type="nucleotide sequence ID" value="XM_018021893.2"/>
</dbReference>
<feature type="domain" description="B box-type" evidence="6">
    <location>
        <begin position="182"/>
        <end position="218"/>
    </location>
</feature>
<dbReference type="SUPFAM" id="SSF57845">
    <property type="entry name" value="B-box zinc-binding domain"/>
    <property type="match status" value="1"/>
</dbReference>
<evidence type="ECO:0000313" key="9">
    <source>
        <dbReference type="RefSeq" id="XP_017877382.1"/>
    </source>
</evidence>
<keyword evidence="8" id="KW-1185">Reference proteome</keyword>
<dbReference type="PROSITE" id="PS50089">
    <property type="entry name" value="ZF_RING_2"/>
    <property type="match status" value="1"/>
</dbReference>
<protein>
    <submittedName>
        <fullName evidence="9">Tudor domain-containing protein 1 isoform X1</fullName>
    </submittedName>
</protein>
<keyword evidence="1 3" id="KW-0863">Zinc-finger</keyword>
<organism evidence="8 9">
    <name type="scientific">Ceratina calcarata</name>
    <dbReference type="NCBI Taxonomy" id="156304"/>
    <lineage>
        <taxon>Eukaryota</taxon>
        <taxon>Metazoa</taxon>
        <taxon>Ecdysozoa</taxon>
        <taxon>Arthropoda</taxon>
        <taxon>Hexapoda</taxon>
        <taxon>Insecta</taxon>
        <taxon>Pterygota</taxon>
        <taxon>Neoptera</taxon>
        <taxon>Endopterygota</taxon>
        <taxon>Hymenoptera</taxon>
        <taxon>Apocrita</taxon>
        <taxon>Aculeata</taxon>
        <taxon>Apoidea</taxon>
        <taxon>Anthophila</taxon>
        <taxon>Apidae</taxon>
        <taxon>Ceratina</taxon>
        <taxon>Zadontomerus</taxon>
    </lineage>
</organism>
<dbReference type="InterPro" id="IPR002999">
    <property type="entry name" value="Tudor"/>
</dbReference>
<feature type="domain" description="Tudor" evidence="7">
    <location>
        <begin position="1526"/>
        <end position="1590"/>
    </location>
</feature>
<name>A0AAJ7IVC1_9HYME</name>
<feature type="domain" description="Tudor" evidence="7">
    <location>
        <begin position="937"/>
        <end position="996"/>
    </location>
</feature>
<evidence type="ECO:0000256" key="4">
    <source>
        <dbReference type="SAM" id="Coils"/>
    </source>
</evidence>
<evidence type="ECO:0000256" key="1">
    <source>
        <dbReference type="ARBA" id="ARBA00022771"/>
    </source>
</evidence>
<evidence type="ECO:0000313" key="8">
    <source>
        <dbReference type="Proteomes" id="UP000694925"/>
    </source>
</evidence>
<keyword evidence="2" id="KW-0862">Zinc</keyword>
<dbReference type="Proteomes" id="UP000694925">
    <property type="component" value="Unplaced"/>
</dbReference>
<feature type="domain" description="Tudor" evidence="7">
    <location>
        <begin position="1239"/>
        <end position="1298"/>
    </location>
</feature>
<dbReference type="PROSITE" id="PS50119">
    <property type="entry name" value="ZF_BBOX"/>
    <property type="match status" value="1"/>
</dbReference>
<evidence type="ECO:0000259" key="7">
    <source>
        <dbReference type="PROSITE" id="PS50304"/>
    </source>
</evidence>
<dbReference type="InterPro" id="IPR001841">
    <property type="entry name" value="Znf_RING"/>
</dbReference>
<evidence type="ECO:0000256" key="2">
    <source>
        <dbReference type="ARBA" id="ARBA00022833"/>
    </source>
</evidence>
<dbReference type="GeneID" id="108623417"/>
<dbReference type="InterPro" id="IPR000315">
    <property type="entry name" value="Znf_B-box"/>
</dbReference>
<evidence type="ECO:0000256" key="3">
    <source>
        <dbReference type="PROSITE-ProRule" id="PRU00024"/>
    </source>
</evidence>
<dbReference type="Gene3D" id="2.40.50.90">
    <property type="match status" value="5"/>
</dbReference>
<dbReference type="Gene3D" id="2.30.30.140">
    <property type="match status" value="5"/>
</dbReference>
<dbReference type="Pfam" id="PF00567">
    <property type="entry name" value="TUDOR"/>
    <property type="match status" value="5"/>
</dbReference>
<dbReference type="CTD" id="42236"/>
<feature type="coiled-coil region" evidence="4">
    <location>
        <begin position="282"/>
        <end position="324"/>
    </location>
</feature>
<dbReference type="GO" id="GO:0008270">
    <property type="term" value="F:zinc ion binding"/>
    <property type="evidence" value="ECO:0007669"/>
    <property type="project" value="UniProtKB-KW"/>
</dbReference>
<dbReference type="KEGG" id="ccal:108623417"/>